<evidence type="ECO:0000256" key="6">
    <source>
        <dbReference type="ARBA" id="ARBA00022816"/>
    </source>
</evidence>
<evidence type="ECO:0000259" key="12">
    <source>
        <dbReference type="PROSITE" id="PS51434"/>
    </source>
</evidence>
<feature type="compositionally biased region" description="Low complexity" evidence="11">
    <location>
        <begin position="423"/>
        <end position="438"/>
    </location>
</feature>
<dbReference type="Gene3D" id="3.30.1610.10">
    <property type="entry name" value="Peptidase S59, nucleoporin"/>
    <property type="match status" value="1"/>
</dbReference>
<feature type="compositionally biased region" description="Low complexity" evidence="11">
    <location>
        <begin position="445"/>
        <end position="454"/>
    </location>
</feature>
<evidence type="ECO:0000256" key="11">
    <source>
        <dbReference type="SAM" id="MobiDB-lite"/>
    </source>
</evidence>
<accession>A0A4P7MZK0</accession>
<dbReference type="SUPFAM" id="SSF82215">
    <property type="entry name" value="C-terminal autoproteolytic domain of nucleoporin nup98"/>
    <property type="match status" value="1"/>
</dbReference>
<feature type="region of interest" description="Disordered" evidence="11">
    <location>
        <begin position="422"/>
        <end position="502"/>
    </location>
</feature>
<dbReference type="Pfam" id="PF12110">
    <property type="entry name" value="Nup96"/>
    <property type="match status" value="1"/>
</dbReference>
<feature type="region of interest" description="Disordered" evidence="11">
    <location>
        <begin position="552"/>
        <end position="631"/>
    </location>
</feature>
<evidence type="ECO:0000256" key="9">
    <source>
        <dbReference type="ARBA" id="ARBA00023132"/>
    </source>
</evidence>
<evidence type="ECO:0000256" key="5">
    <source>
        <dbReference type="ARBA" id="ARBA00022813"/>
    </source>
</evidence>
<feature type="compositionally biased region" description="Gly residues" evidence="11">
    <location>
        <begin position="1"/>
        <end position="10"/>
    </location>
</feature>
<dbReference type="InterPro" id="IPR021967">
    <property type="entry name" value="Nup98_C"/>
</dbReference>
<dbReference type="InterPro" id="IPR037665">
    <property type="entry name" value="Nucleoporin_S59-like"/>
</dbReference>
<proteinExistence type="inferred from homology"/>
<feature type="compositionally biased region" description="Acidic residues" evidence="11">
    <location>
        <begin position="1040"/>
        <end position="1050"/>
    </location>
</feature>
<evidence type="ECO:0000313" key="13">
    <source>
        <dbReference type="EMBL" id="QBZ55467.1"/>
    </source>
</evidence>
<comment type="similarity">
    <text evidence="2">Belongs to the nucleoporin GLFG family.</text>
</comment>
<evidence type="ECO:0000313" key="14">
    <source>
        <dbReference type="Proteomes" id="UP000294847"/>
    </source>
</evidence>
<dbReference type="GO" id="GO:0034398">
    <property type="term" value="P:telomere tethering at nuclear periphery"/>
    <property type="evidence" value="ECO:0007669"/>
    <property type="project" value="TreeGrafter"/>
</dbReference>
<feature type="compositionally biased region" description="Polar residues" evidence="11">
    <location>
        <begin position="887"/>
        <end position="900"/>
    </location>
</feature>
<protein>
    <recommendedName>
        <fullName evidence="12">Peptidase S59 domain-containing protein</fullName>
    </recommendedName>
</protein>
<keyword evidence="4" id="KW-0677">Repeat</keyword>
<dbReference type="Pfam" id="PF04096">
    <property type="entry name" value="Nucleoporin2"/>
    <property type="match status" value="1"/>
</dbReference>
<feature type="region of interest" description="Disordered" evidence="11">
    <location>
        <begin position="881"/>
        <end position="900"/>
    </location>
</feature>
<dbReference type="PANTHER" id="PTHR23198">
    <property type="entry name" value="NUCLEOPORIN"/>
    <property type="match status" value="1"/>
</dbReference>
<dbReference type="Gene3D" id="1.10.10.2360">
    <property type="match status" value="1"/>
</dbReference>
<dbReference type="InterPro" id="IPR036903">
    <property type="entry name" value="Nup98_auto-Pept-S59_dom_sf"/>
</dbReference>
<feature type="region of interest" description="Disordered" evidence="11">
    <location>
        <begin position="1040"/>
        <end position="1071"/>
    </location>
</feature>
<keyword evidence="8" id="KW-0811">Translocation</keyword>
<dbReference type="FunFam" id="3.30.1610.10:FF:000003">
    <property type="entry name" value="Nucleoporin SONB, putative"/>
    <property type="match status" value="1"/>
</dbReference>
<comment type="subcellular location">
    <subcellularLocation>
        <location evidence="1">Nucleus</location>
        <location evidence="1">Nuclear pore complex</location>
    </subcellularLocation>
</comment>
<dbReference type="GO" id="GO:0006405">
    <property type="term" value="P:RNA export from nucleus"/>
    <property type="evidence" value="ECO:0007669"/>
    <property type="project" value="TreeGrafter"/>
</dbReference>
<dbReference type="GO" id="GO:0051028">
    <property type="term" value="P:mRNA transport"/>
    <property type="evidence" value="ECO:0007669"/>
    <property type="project" value="UniProtKB-KW"/>
</dbReference>
<keyword evidence="5" id="KW-0068">Autocatalytic cleavage</keyword>
<dbReference type="PROSITE" id="PS51434">
    <property type="entry name" value="NUP_C"/>
    <property type="match status" value="1"/>
</dbReference>
<dbReference type="Proteomes" id="UP000294847">
    <property type="component" value="Chromosome 2"/>
</dbReference>
<gene>
    <name evidence="13" type="ORF">PoMZ_00364</name>
</gene>
<sequence>MSFGSGGFGFGQSNTTQQPSAFGGGAFGSSNTGSAFGQNNNTTFGANNTNTGGGLFGGGAASTGGFGSTGSAFGSNNTTSAFGANNANKTAFGSTGTTGGGLFGASSNTTAAPSAFGGFGSSTTAAPATSAFGGGTSLFGASKPATTTGGFGSGTTGATGGSLFGGGSTTGGAFGSTTGSAFGASNNPGIGTNIGDPPGTNTVAFQPTVEKELNNSAQQNSFQNILFQDAYKKWSADELRLVDYNQGRRYGNGTGTGAFGVNSSFGSGGGFGTNNNTGGTGFGTTTTGGGLFGNNNTQTTTSAFGSQPAATGGFGSGGGGLFGAQQNKPAGGLFGSSTTQPAAQTGGLFGASNTSAFGSNNNTTTSGAFGSSSTTTGGGLFGGGANANASKPSGFGFGAQQPAASTTGTSFGGTGAFGGGASTGTSLFGNNNNQQTQQQGGGLFGNSAQTNTGSAFGGGGAFGGQNQQQGTSSLFGQNKPAGGLFGSSTTTTNTGGGGLFGNSNTNSTTGAFGAANNTQTGGGLFGGAKPAAATGGLFGNSATNQQGATGGGLFGNAGASQTQQQPAAGGSLFGGSLGQNQQKPSLFGNSQGTGGGMFGNNNQQQQQQGGGLFGGSQQQSTLGNSLFGNSQNQAQPQALTTSLADMSAFGTSSLFAGVGANDVQNPGPLATPLSSAKKQPARASILPIYRLSKPQTPKRGFGFSYSTYGSPSTPSSANSTPGGFGQSLLAGSLGRSLNKSISTSSLRRSFNAEDSILAPGAFSASTGPRNHGSMGRTKLVINRDIRSDLFTTPSKDRHPPELVNTRKVKRVSFDPSTATAAIEQGESTSREETPSGSAEDLGYIRPATRMANGVNGSSHSSTADAGPEMEQVKGNELAIVHEEESPQRTSASNGVDSATSDYWMSPSKEDIQNMNRVQRQKVTDFTVGRHGIGNVRFRVPVDLSNINLDEIFVELVQFSPRSCTVYPNPAKKPAMGKGLNVPAEITLENSWPRGREKPGSRGHQKHIERLKRIADTEFVDYNAETGVWVFRVEHFTTYGLDDDDEDDDTEMNQSESQSGFQVRPRQGQASEQVSMDTADSYAINRPQRHVPGAFDPAAEAEAMDEVVPDHRLSVRPPSPTTTSDSASDDLAADHVQDHVDLEMTVEDDLESPEAAMAQVTLHDSTYPPADAVSVMEAPAGIMRARMRAIRESTAPARYEVTGGDDWMDILKKSVNSGRPRDRAALQISQEMAVNKQPEQPIREKSGSRRVVSDGRGFATSIDLMNSLFGKDKISRADDTAAFVQPAKSFIKWPYQRQHQDGAAGAMDLDTRQRQLRNSFKPRWGPDNKLLMARTPGFKQPTGNLLQISTGISTQAREVWSLKLSHNSPKLGAEPHHRSWIATRLGPGNVPEVVQPERVPLFKDIVNDLSSTASATSYEVLVWELASILFDPIEGSNVQFLRRRKLSEFWQRLVQDKTSVATAEASRSDEKAFLSLAGHQVADACKHLIDAKNFKLATLTSMVGTSDKAREDMAEQVQVWHDGDVLSEIESPLRAIYGLLAGDVAVCEGKTGAGSENRLDTLILSNQFGLDWQQSFGLRLWYGISTGDDISKAIEKADEDMGKGLIPEPKPWYLDEAAREDKENSENTQDLMWGLLKLYAGRVKLEDVLRPESCSPSHTDYSLCWQLGQLLSVSGKTSFESRAKADSLTVSYGAQLMENMNWSQAVTVLLHLSDRTSRAKAVRDVIARVAMEFANTPYNASEQNQQGVKQLLELEQYHIPKAWIAEACALSYRYLANGQDCTHPVNFGLVVKEVRCLALAEQAQELQTAVVRRLDPLAILQWHPERDLERLVRYLRARPVNDGLADIAVLASGKGQDTKRQARSAFDYDRYLAMLKKRYEETDERDVVTLAALATLSEWVENKRLNL</sequence>
<dbReference type="GO" id="GO:0003723">
    <property type="term" value="F:RNA binding"/>
    <property type="evidence" value="ECO:0007669"/>
    <property type="project" value="TreeGrafter"/>
</dbReference>
<dbReference type="InterPro" id="IPR007230">
    <property type="entry name" value="Nup98_auto-Pept-S59_dom"/>
</dbReference>
<evidence type="ECO:0000256" key="1">
    <source>
        <dbReference type="ARBA" id="ARBA00004567"/>
    </source>
</evidence>
<dbReference type="EMBL" id="CP034205">
    <property type="protein sequence ID" value="QBZ55467.1"/>
    <property type="molecule type" value="Genomic_DNA"/>
</dbReference>
<feature type="region of interest" description="Disordered" evidence="11">
    <location>
        <begin position="814"/>
        <end position="839"/>
    </location>
</feature>
<evidence type="ECO:0000256" key="4">
    <source>
        <dbReference type="ARBA" id="ARBA00022737"/>
    </source>
</evidence>
<dbReference type="GO" id="GO:0006606">
    <property type="term" value="P:protein import into nucleus"/>
    <property type="evidence" value="ECO:0007669"/>
    <property type="project" value="TreeGrafter"/>
</dbReference>
<evidence type="ECO:0000256" key="2">
    <source>
        <dbReference type="ARBA" id="ARBA00008926"/>
    </source>
</evidence>
<dbReference type="GO" id="GO:0044614">
    <property type="term" value="C:nuclear pore cytoplasmic filaments"/>
    <property type="evidence" value="ECO:0007669"/>
    <property type="project" value="TreeGrafter"/>
</dbReference>
<evidence type="ECO:0000256" key="10">
    <source>
        <dbReference type="ARBA" id="ARBA00023242"/>
    </source>
</evidence>
<organism evidence="13 14">
    <name type="scientific">Pyricularia oryzae</name>
    <name type="common">Rice blast fungus</name>
    <name type="synonym">Magnaporthe oryzae</name>
    <dbReference type="NCBI Taxonomy" id="318829"/>
    <lineage>
        <taxon>Eukaryota</taxon>
        <taxon>Fungi</taxon>
        <taxon>Dikarya</taxon>
        <taxon>Ascomycota</taxon>
        <taxon>Pezizomycotina</taxon>
        <taxon>Sordariomycetes</taxon>
        <taxon>Sordariomycetidae</taxon>
        <taxon>Magnaporthales</taxon>
        <taxon>Pyriculariaceae</taxon>
        <taxon>Pyricularia</taxon>
    </lineage>
</organism>
<dbReference type="InterPro" id="IPR025574">
    <property type="entry name" value="Nucleoporin_FG_rpt"/>
</dbReference>
<dbReference type="GO" id="GO:0017056">
    <property type="term" value="F:structural constituent of nuclear pore"/>
    <property type="evidence" value="ECO:0007669"/>
    <property type="project" value="InterPro"/>
</dbReference>
<keyword evidence="7" id="KW-0653">Protein transport</keyword>
<feature type="compositionally biased region" description="Polar residues" evidence="11">
    <location>
        <begin position="1051"/>
        <end position="1060"/>
    </location>
</feature>
<keyword evidence="6" id="KW-0509">mRNA transport</keyword>
<feature type="region of interest" description="Disordered" evidence="11">
    <location>
        <begin position="1"/>
        <end position="27"/>
    </location>
</feature>
<dbReference type="PANTHER" id="PTHR23198:SF6">
    <property type="entry name" value="NUCLEAR PORE COMPLEX PROTEIN NUP98-NUP96"/>
    <property type="match status" value="1"/>
</dbReference>
<evidence type="ECO:0000256" key="8">
    <source>
        <dbReference type="ARBA" id="ARBA00023010"/>
    </source>
</evidence>
<keyword evidence="9" id="KW-0906">Nuclear pore complex</keyword>
<feature type="domain" description="Peptidase S59" evidence="12">
    <location>
        <begin position="899"/>
        <end position="1035"/>
    </location>
</feature>
<dbReference type="Pfam" id="PF13634">
    <property type="entry name" value="Nucleoporin_FG"/>
    <property type="match status" value="3"/>
</dbReference>
<dbReference type="GO" id="GO:0008139">
    <property type="term" value="F:nuclear localization sequence binding"/>
    <property type="evidence" value="ECO:0007669"/>
    <property type="project" value="TreeGrafter"/>
</dbReference>
<reference evidence="13 14" key="1">
    <citation type="journal article" date="2019" name="Mol. Biol. Evol.">
        <title>Blast fungal genomes show frequent chromosomal changes, gene gains and losses, and effector gene turnover.</title>
        <authorList>
            <person name="Gomez Luciano L.B."/>
            <person name="Jason Tsai I."/>
            <person name="Chuma I."/>
            <person name="Tosa Y."/>
            <person name="Chen Y.H."/>
            <person name="Li J.Y."/>
            <person name="Li M.Y."/>
            <person name="Jade Lu M.Y."/>
            <person name="Nakayashiki H."/>
            <person name="Li W.H."/>
        </authorList>
    </citation>
    <scope>NUCLEOTIDE SEQUENCE [LARGE SCALE GENOMIC DNA]</scope>
    <source>
        <strain evidence="13">MZ5-1-6</strain>
    </source>
</reference>
<evidence type="ECO:0000256" key="3">
    <source>
        <dbReference type="ARBA" id="ARBA00022448"/>
    </source>
</evidence>
<dbReference type="Gene3D" id="1.25.40.690">
    <property type="match status" value="1"/>
</dbReference>
<keyword evidence="10" id="KW-0539">Nucleus</keyword>
<evidence type="ECO:0000256" key="7">
    <source>
        <dbReference type="ARBA" id="ARBA00022927"/>
    </source>
</evidence>
<keyword evidence="3" id="KW-0813">Transport</keyword>
<dbReference type="GO" id="GO:0000973">
    <property type="term" value="P:post-transcriptional tethering of RNA polymerase II gene DNA at nuclear periphery"/>
    <property type="evidence" value="ECO:0007669"/>
    <property type="project" value="TreeGrafter"/>
</dbReference>
<name>A0A4P7MZK0_PYROR</name>